<comment type="catalytic activity">
    <reaction evidence="1">
        <text>ATP + protein L-histidine = ADP + protein N-phospho-L-histidine.</text>
        <dbReference type="EC" id="2.7.13.3"/>
    </reaction>
</comment>
<keyword evidence="11" id="KW-1185">Reference proteome</keyword>
<dbReference type="Gene3D" id="1.10.287.130">
    <property type="match status" value="1"/>
</dbReference>
<keyword evidence="6" id="KW-0175">Coiled coil</keyword>
<evidence type="ECO:0000256" key="3">
    <source>
        <dbReference type="ARBA" id="ARBA00022553"/>
    </source>
</evidence>
<dbReference type="SUPFAM" id="SSF55785">
    <property type="entry name" value="PYP-like sensor domain (PAS domain)"/>
    <property type="match status" value="5"/>
</dbReference>
<dbReference type="InterPro" id="IPR003661">
    <property type="entry name" value="HisK_dim/P_dom"/>
</dbReference>
<name>A0A926XXW7_9BACT</name>
<dbReference type="FunFam" id="3.30.565.10:FF:000006">
    <property type="entry name" value="Sensor histidine kinase WalK"/>
    <property type="match status" value="1"/>
</dbReference>
<evidence type="ECO:0000256" key="2">
    <source>
        <dbReference type="ARBA" id="ARBA00012438"/>
    </source>
</evidence>
<evidence type="ECO:0000313" key="10">
    <source>
        <dbReference type="EMBL" id="MBD2702878.1"/>
    </source>
</evidence>
<comment type="caution">
    <text evidence="10">The sequence shown here is derived from an EMBL/GenBank/DDBJ whole genome shotgun (WGS) entry which is preliminary data.</text>
</comment>
<accession>A0A926XXW7</accession>
<dbReference type="SUPFAM" id="SSF47384">
    <property type="entry name" value="Homodimeric domain of signal transducing histidine kinase"/>
    <property type="match status" value="1"/>
</dbReference>
<feature type="coiled-coil region" evidence="6">
    <location>
        <begin position="666"/>
        <end position="718"/>
    </location>
</feature>
<dbReference type="Pfam" id="PF08447">
    <property type="entry name" value="PAS_3"/>
    <property type="match status" value="1"/>
</dbReference>
<dbReference type="InterPro" id="IPR000700">
    <property type="entry name" value="PAS-assoc_C"/>
</dbReference>
<dbReference type="InterPro" id="IPR052162">
    <property type="entry name" value="Sensor_kinase/Photoreceptor"/>
</dbReference>
<dbReference type="PRINTS" id="PR00344">
    <property type="entry name" value="BCTRLSENSOR"/>
</dbReference>
<gene>
    <name evidence="10" type="ORF">IC229_19685</name>
</gene>
<evidence type="ECO:0000259" key="7">
    <source>
        <dbReference type="PROSITE" id="PS50109"/>
    </source>
</evidence>
<evidence type="ECO:0000256" key="6">
    <source>
        <dbReference type="SAM" id="Coils"/>
    </source>
</evidence>
<dbReference type="SMART" id="SM00388">
    <property type="entry name" value="HisKA"/>
    <property type="match status" value="1"/>
</dbReference>
<keyword evidence="5" id="KW-0418">Kinase</keyword>
<evidence type="ECO:0000259" key="8">
    <source>
        <dbReference type="PROSITE" id="PS50112"/>
    </source>
</evidence>
<feature type="domain" description="Histidine kinase" evidence="7">
    <location>
        <begin position="721"/>
        <end position="948"/>
    </location>
</feature>
<dbReference type="AlphaFoldDB" id="A0A926XXW7"/>
<evidence type="ECO:0000313" key="11">
    <source>
        <dbReference type="Proteomes" id="UP000598820"/>
    </source>
</evidence>
<dbReference type="Gene3D" id="2.10.70.100">
    <property type="match status" value="1"/>
</dbReference>
<dbReference type="PROSITE" id="PS50112">
    <property type="entry name" value="PAS"/>
    <property type="match status" value="1"/>
</dbReference>
<reference evidence="10" key="1">
    <citation type="submission" date="2020-09" db="EMBL/GenBank/DDBJ databases">
        <authorList>
            <person name="Kim M.K."/>
        </authorList>
    </citation>
    <scope>NUCLEOTIDE SEQUENCE</scope>
    <source>
        <strain evidence="10">BT702</strain>
    </source>
</reference>
<keyword evidence="4" id="KW-0808">Transferase</keyword>
<dbReference type="InterPro" id="IPR036097">
    <property type="entry name" value="HisK_dim/P_sf"/>
</dbReference>
<dbReference type="Proteomes" id="UP000598820">
    <property type="component" value="Unassembled WGS sequence"/>
</dbReference>
<organism evidence="10 11">
    <name type="scientific">Spirosoma profusum</name>
    <dbReference type="NCBI Taxonomy" id="2771354"/>
    <lineage>
        <taxon>Bacteria</taxon>
        <taxon>Pseudomonadati</taxon>
        <taxon>Bacteroidota</taxon>
        <taxon>Cytophagia</taxon>
        <taxon>Cytophagales</taxon>
        <taxon>Cytophagaceae</taxon>
        <taxon>Spirosoma</taxon>
    </lineage>
</organism>
<dbReference type="Pfam" id="PF08448">
    <property type="entry name" value="PAS_4"/>
    <property type="match status" value="2"/>
</dbReference>
<dbReference type="RefSeq" id="WP_190888717.1">
    <property type="nucleotide sequence ID" value="NZ_JACWZY010000017.1"/>
</dbReference>
<dbReference type="SUPFAM" id="SSF55874">
    <property type="entry name" value="ATPase domain of HSP90 chaperone/DNA topoisomerase II/histidine kinase"/>
    <property type="match status" value="1"/>
</dbReference>
<dbReference type="CDD" id="cd00130">
    <property type="entry name" value="PAS"/>
    <property type="match status" value="1"/>
</dbReference>
<dbReference type="InterPro" id="IPR036890">
    <property type="entry name" value="HATPase_C_sf"/>
</dbReference>
<dbReference type="PANTHER" id="PTHR43304:SF1">
    <property type="entry name" value="PAC DOMAIN-CONTAINING PROTEIN"/>
    <property type="match status" value="1"/>
</dbReference>
<dbReference type="InterPro" id="IPR004358">
    <property type="entry name" value="Sig_transdc_His_kin-like_C"/>
</dbReference>
<dbReference type="Gene3D" id="3.30.565.10">
    <property type="entry name" value="Histidine kinase-like ATPase, C-terminal domain"/>
    <property type="match status" value="1"/>
</dbReference>
<dbReference type="InterPro" id="IPR013655">
    <property type="entry name" value="PAS_fold_3"/>
</dbReference>
<proteinExistence type="predicted"/>
<dbReference type="InterPro" id="IPR000014">
    <property type="entry name" value="PAS"/>
</dbReference>
<dbReference type="PANTHER" id="PTHR43304">
    <property type="entry name" value="PHYTOCHROME-LIKE PROTEIN CPH1"/>
    <property type="match status" value="1"/>
</dbReference>
<dbReference type="Gene3D" id="3.30.450.20">
    <property type="entry name" value="PAS domain"/>
    <property type="match status" value="5"/>
</dbReference>
<feature type="domain" description="PAS" evidence="8">
    <location>
        <begin position="16"/>
        <end position="87"/>
    </location>
</feature>
<dbReference type="PROSITE" id="PS50109">
    <property type="entry name" value="HIS_KIN"/>
    <property type="match status" value="1"/>
</dbReference>
<dbReference type="EC" id="2.7.13.3" evidence="2"/>
<evidence type="ECO:0000259" key="9">
    <source>
        <dbReference type="PROSITE" id="PS50113"/>
    </source>
</evidence>
<dbReference type="CDD" id="cd00082">
    <property type="entry name" value="HisKA"/>
    <property type="match status" value="1"/>
</dbReference>
<dbReference type="InterPro" id="IPR003594">
    <property type="entry name" value="HATPase_dom"/>
</dbReference>
<keyword evidence="3" id="KW-0597">Phosphoprotein</keyword>
<dbReference type="Pfam" id="PF02518">
    <property type="entry name" value="HATPase_c"/>
    <property type="match status" value="1"/>
</dbReference>
<evidence type="ECO:0000256" key="5">
    <source>
        <dbReference type="ARBA" id="ARBA00022777"/>
    </source>
</evidence>
<dbReference type="Pfam" id="PF13426">
    <property type="entry name" value="PAS_9"/>
    <property type="match status" value="1"/>
</dbReference>
<dbReference type="GO" id="GO:0000155">
    <property type="term" value="F:phosphorelay sensor kinase activity"/>
    <property type="evidence" value="ECO:0007669"/>
    <property type="project" value="InterPro"/>
</dbReference>
<dbReference type="Pfam" id="PF00512">
    <property type="entry name" value="HisKA"/>
    <property type="match status" value="1"/>
</dbReference>
<protein>
    <recommendedName>
        <fullName evidence="2">histidine kinase</fullName>
        <ecNumber evidence="2">2.7.13.3</ecNumber>
    </recommendedName>
</protein>
<dbReference type="PROSITE" id="PS50113">
    <property type="entry name" value="PAC"/>
    <property type="match status" value="1"/>
</dbReference>
<dbReference type="EMBL" id="JACWZY010000017">
    <property type="protein sequence ID" value="MBD2702878.1"/>
    <property type="molecule type" value="Genomic_DNA"/>
</dbReference>
<sequence>MYGGQKPVNQYKEADNNDHLEVALQASGIGIWDLNPIDQTVYWDERCRELYGFAKNDVVPYDQVLRYMHPDDRPRVHEAVQWALNPQSGGQYESWFRTIGASDGKVRWLHCQGKAFFNKENVAYRFAGIAQPVNITNWQSLENSSQQALIESEERFRTIVEQAPVAVALFSGPEFVITLANERILEVWGRKREQIMNRPLFEAIPEAKGQGYEAIMTNVYTTGERFVAKELPIKLERNGRLEAIYIDFVYEPYYSNDGSIIGVTVVYIEITEQVKQRQTIEASEARFRSLIEEAPVATCLFVGRDMVIEVANEVMVSYWGKDLSVIGKPFIDAVPELKGQPFLDILDKVFTTGETYTAQHMRADLEVNGILGTYYFDFTYKPLRNESGDVYAIMDMTVDVTEQVLARQKVEASEAKLRSIIATAPAAMGLFVGRDLIVEMPNKAFINIVGKGPDIVGKPLRDVMPELENQPFLQILDDVYTSGKMFQSFGSQVNIVQHGVMTRNFYNITYTPILDVHGEVYAILDIAIDVTDAIKDRQRAEEAEQALRGAIELAQLVTWSIHIPTGQFSFSERFMDWLGLSERTKPVEEAFQSMPDEYRQSSAEILAAAIEPGSRGVYENEHPIINSQTGQVRIIHAQGQVFYDTNGMPEYLSGTAQDVTEHRRVQQQLEFQVQERTEELASTNEELAATNDELANINDELAHSIQDLQRSNQNLEQFAYIASHDLQEPLRKIQSFGDILKNQYGSQIGEGVQYLERMQKAAGRMSTLIRDLLAFSRISTRQDSSRRISLNDVIKAVRTDLELSIQESGVTLQVDTLPDVLGDRSQLEQLFQNLLSNALKFRRKDVKPTIAIRSQSVKAIDLPPSIRPARLAPVYTRIDVADNGIGFDEKYVERIFQVFQRLHNRSEFAGTGIGLAICEKVVANHGGAITATSQQGRGATFILYFPAA</sequence>
<evidence type="ECO:0000256" key="4">
    <source>
        <dbReference type="ARBA" id="ARBA00022679"/>
    </source>
</evidence>
<dbReference type="InterPro" id="IPR035965">
    <property type="entry name" value="PAS-like_dom_sf"/>
</dbReference>
<evidence type="ECO:0000256" key="1">
    <source>
        <dbReference type="ARBA" id="ARBA00000085"/>
    </source>
</evidence>
<dbReference type="SMART" id="SM00387">
    <property type="entry name" value="HATPase_c"/>
    <property type="match status" value="1"/>
</dbReference>
<dbReference type="InterPro" id="IPR013656">
    <property type="entry name" value="PAS_4"/>
</dbReference>
<dbReference type="SMART" id="SM00091">
    <property type="entry name" value="PAS"/>
    <property type="match status" value="5"/>
</dbReference>
<dbReference type="NCBIfam" id="TIGR00229">
    <property type="entry name" value="sensory_box"/>
    <property type="match status" value="3"/>
</dbReference>
<feature type="domain" description="PAC" evidence="9">
    <location>
        <begin position="618"/>
        <end position="671"/>
    </location>
</feature>
<dbReference type="InterPro" id="IPR005467">
    <property type="entry name" value="His_kinase_dom"/>
</dbReference>